<dbReference type="Proteomes" id="UP000317763">
    <property type="component" value="Unassembled WGS sequence"/>
</dbReference>
<name>A0A554X7A7_9BURK</name>
<dbReference type="RefSeq" id="WP_143897878.1">
    <property type="nucleotide sequence ID" value="NZ_CP083911.1"/>
</dbReference>
<evidence type="ECO:0000259" key="1">
    <source>
        <dbReference type="SMART" id="SM00897"/>
    </source>
</evidence>
<gene>
    <name evidence="3" type="ORF">Ttaiw_01420</name>
</gene>
<keyword evidence="4" id="KW-1185">Reference proteome</keyword>
<proteinExistence type="predicted"/>
<dbReference type="SMART" id="SM00897">
    <property type="entry name" value="FIST"/>
    <property type="match status" value="1"/>
</dbReference>
<dbReference type="AlphaFoldDB" id="A0A554X7A7"/>
<evidence type="ECO:0000259" key="2">
    <source>
        <dbReference type="SMART" id="SM01204"/>
    </source>
</evidence>
<feature type="domain" description="FIST" evidence="1">
    <location>
        <begin position="52"/>
        <end position="248"/>
    </location>
</feature>
<dbReference type="SMART" id="SM01204">
    <property type="entry name" value="FIST_C"/>
    <property type="match status" value="1"/>
</dbReference>
<evidence type="ECO:0000313" key="4">
    <source>
        <dbReference type="Proteomes" id="UP000317763"/>
    </source>
</evidence>
<reference evidence="3 4" key="1">
    <citation type="submission" date="2019-07" db="EMBL/GenBank/DDBJ databases">
        <title>Tepidimonas taiwanensis I1-1 draft genome.</title>
        <authorList>
            <person name="Da Costa M.S."/>
            <person name="Froufe H.J.C."/>
            <person name="Egas C."/>
            <person name="Albuquerque L."/>
        </authorList>
    </citation>
    <scope>NUCLEOTIDE SEQUENCE [LARGE SCALE GENOMIC DNA]</scope>
    <source>
        <strain evidence="3 4">I1-1</strain>
    </source>
</reference>
<dbReference type="OrthoDB" id="9770435at2"/>
<comment type="caution">
    <text evidence="3">The sequence shown here is derived from an EMBL/GenBank/DDBJ whole genome shotgun (WGS) entry which is preliminary data.</text>
</comment>
<feature type="domain" description="FIST C-domain" evidence="2">
    <location>
        <begin position="249"/>
        <end position="418"/>
    </location>
</feature>
<organism evidence="3 4">
    <name type="scientific">Tepidimonas taiwanensis</name>
    <dbReference type="NCBI Taxonomy" id="307486"/>
    <lineage>
        <taxon>Bacteria</taxon>
        <taxon>Pseudomonadati</taxon>
        <taxon>Pseudomonadota</taxon>
        <taxon>Betaproteobacteria</taxon>
        <taxon>Burkholderiales</taxon>
        <taxon>Tepidimonas</taxon>
    </lineage>
</organism>
<dbReference type="EMBL" id="VJOM01000013">
    <property type="protein sequence ID" value="TSE31709.1"/>
    <property type="molecule type" value="Genomic_DNA"/>
</dbReference>
<protein>
    <submittedName>
        <fullName evidence="3">FIST C domain protein</fullName>
    </submittedName>
</protein>
<dbReference type="InterPro" id="IPR019494">
    <property type="entry name" value="FIST_C"/>
</dbReference>
<dbReference type="InterPro" id="IPR013702">
    <property type="entry name" value="FIST_domain_N"/>
</dbReference>
<sequence length="439" mass="45740">MKRFVCAHATHPQWPEAVRRVLAQLRAQRRAGAPTQAPEAGGAVADGGAAVTPLALLYVTDHHADALPEILDQLADALPQVTDWVGAVTVGICASGTEFIDEPGIAVMLCDLAPGRYRVFSGVAPLAATQGTDGFVPQTALVHADPATPDLTELVQELAERTLSHYLFGGLVASRAGSLQIARSSRGGIGGHGREAASGWFRGGFSGVAFGPDVGIVSRVTQGVRPVAPARRVTAATGQRVEVLDGMPALDVLLGDLGLSLQDLPAVVARLRETLVGLQRPATADPARATPRVGRVPLRLGDDVLVRHLVGLDPGRRAFIVADEVPPGTVLTPCERHREAARADLVRICAEIRDELAGEDGTALADPVQRIAGAVYVSCNGRGGPHFGAPHAELAIIRQALGDVPLVGFFAAGEIAYHRLYGYTGVLTVFVADAAPASA</sequence>
<accession>A0A554X7A7</accession>
<dbReference type="Pfam" id="PF10442">
    <property type="entry name" value="FIST_C"/>
    <property type="match status" value="1"/>
</dbReference>
<dbReference type="STRING" id="307486.GCA_000807215_01052"/>
<evidence type="ECO:0000313" key="3">
    <source>
        <dbReference type="EMBL" id="TSE31709.1"/>
    </source>
</evidence>
<dbReference type="Pfam" id="PF08495">
    <property type="entry name" value="FIST"/>
    <property type="match status" value="1"/>
</dbReference>